<comment type="caution">
    <text evidence="1">The sequence shown here is derived from an EMBL/GenBank/DDBJ whole genome shotgun (WGS) entry which is preliminary data.</text>
</comment>
<name>A0A949K1B6_9FIRM</name>
<dbReference type="EMBL" id="JAHQCW010000049">
    <property type="protein sequence ID" value="MBU9739103.1"/>
    <property type="molecule type" value="Genomic_DNA"/>
</dbReference>
<gene>
    <name evidence="1" type="ORF">KTH89_21425</name>
</gene>
<reference evidence="1" key="1">
    <citation type="submission" date="2021-06" db="EMBL/GenBank/DDBJ databases">
        <title>Description of novel taxa of the family Lachnospiraceae.</title>
        <authorList>
            <person name="Chaplin A.V."/>
            <person name="Sokolova S.R."/>
            <person name="Pikina A.P."/>
            <person name="Korzhanova M."/>
            <person name="Belova V."/>
            <person name="Korostin D."/>
            <person name="Efimov B.A."/>
        </authorList>
    </citation>
    <scope>NUCLEOTIDE SEQUENCE</scope>
    <source>
        <strain evidence="1">ASD5720</strain>
    </source>
</reference>
<evidence type="ECO:0000313" key="1">
    <source>
        <dbReference type="EMBL" id="MBU9739103.1"/>
    </source>
</evidence>
<keyword evidence="2" id="KW-1185">Reference proteome</keyword>
<proteinExistence type="predicted"/>
<dbReference type="AlphaFoldDB" id="A0A949K1B6"/>
<accession>A0A949K1B6</accession>
<protein>
    <submittedName>
        <fullName evidence="1">Uncharacterized protein</fullName>
    </submittedName>
</protein>
<dbReference type="Proteomes" id="UP000712157">
    <property type="component" value="Unassembled WGS sequence"/>
</dbReference>
<evidence type="ECO:0000313" key="2">
    <source>
        <dbReference type="Proteomes" id="UP000712157"/>
    </source>
</evidence>
<dbReference type="RefSeq" id="WP_238723027.1">
    <property type="nucleotide sequence ID" value="NZ_JAHQCW010000049.1"/>
</dbReference>
<organism evidence="1 2">
    <name type="scientific">Diplocloster agilis</name>
    <dbReference type="NCBI Taxonomy" id="2850323"/>
    <lineage>
        <taxon>Bacteria</taxon>
        <taxon>Bacillati</taxon>
        <taxon>Bacillota</taxon>
        <taxon>Clostridia</taxon>
        <taxon>Lachnospirales</taxon>
        <taxon>Lachnospiraceae</taxon>
        <taxon>Diplocloster</taxon>
    </lineage>
</organism>
<sequence>MELHLPELPLTVLNQILVSDLQHLVLYSGNRLSLEEEAVTENKVLEIRLEISAGK</sequence>